<dbReference type="PRINTS" id="PR00344">
    <property type="entry name" value="BCTRLSENSOR"/>
</dbReference>
<dbReference type="Pfam" id="PF01590">
    <property type="entry name" value="GAF"/>
    <property type="match status" value="1"/>
</dbReference>
<dbReference type="InterPro" id="IPR003018">
    <property type="entry name" value="GAF"/>
</dbReference>
<keyword evidence="10" id="KW-1185">Reference proteome</keyword>
<dbReference type="Pfam" id="PF08447">
    <property type="entry name" value="PAS_3"/>
    <property type="match status" value="3"/>
</dbReference>
<organism evidence="9 10">
    <name type="scientific">Belnapia mucosa</name>
    <dbReference type="NCBI Taxonomy" id="2804532"/>
    <lineage>
        <taxon>Bacteria</taxon>
        <taxon>Pseudomonadati</taxon>
        <taxon>Pseudomonadota</taxon>
        <taxon>Alphaproteobacteria</taxon>
        <taxon>Acetobacterales</taxon>
        <taxon>Roseomonadaceae</taxon>
        <taxon>Belnapia</taxon>
    </lineage>
</organism>
<evidence type="ECO:0000259" key="6">
    <source>
        <dbReference type="PROSITE" id="PS50109"/>
    </source>
</evidence>
<dbReference type="SUPFAM" id="SSF47384">
    <property type="entry name" value="Homodimeric domain of signal transducing histidine kinase"/>
    <property type="match status" value="1"/>
</dbReference>
<dbReference type="SMART" id="SM00065">
    <property type="entry name" value="GAF"/>
    <property type="match status" value="2"/>
</dbReference>
<dbReference type="InterPro" id="IPR036890">
    <property type="entry name" value="HATPase_C_sf"/>
</dbReference>
<dbReference type="InterPro" id="IPR029016">
    <property type="entry name" value="GAF-like_dom_sf"/>
</dbReference>
<evidence type="ECO:0000256" key="1">
    <source>
        <dbReference type="ARBA" id="ARBA00000085"/>
    </source>
</evidence>
<name>A0ABS1VCN7_9PROT</name>
<reference evidence="9 10" key="1">
    <citation type="submission" date="2021-01" db="EMBL/GenBank/DDBJ databases">
        <title>Belnapia mucosa sp. nov. and Belnapia arida sp. nov., isolated from the Tabernas Desert (Almeria, Spain).</title>
        <authorList>
            <person name="Molina-Menor E."/>
            <person name="Vidal-Verdu A."/>
            <person name="Calonge A."/>
            <person name="Satari L."/>
            <person name="Pereto Magraner J."/>
            <person name="Porcar Miralles M."/>
        </authorList>
    </citation>
    <scope>NUCLEOTIDE SEQUENCE [LARGE SCALE GENOMIC DNA]</scope>
    <source>
        <strain evidence="9 10">T6</strain>
    </source>
</reference>
<dbReference type="InterPro" id="IPR000700">
    <property type="entry name" value="PAS-assoc_C"/>
</dbReference>
<dbReference type="Gene3D" id="6.10.250.2580">
    <property type="match status" value="1"/>
</dbReference>
<evidence type="ECO:0000256" key="4">
    <source>
        <dbReference type="ARBA" id="ARBA00022679"/>
    </source>
</evidence>
<evidence type="ECO:0000256" key="5">
    <source>
        <dbReference type="ARBA" id="ARBA00022777"/>
    </source>
</evidence>
<dbReference type="InterPro" id="IPR013655">
    <property type="entry name" value="PAS_fold_3"/>
</dbReference>
<dbReference type="SMART" id="SM00387">
    <property type="entry name" value="HATPase_c"/>
    <property type="match status" value="1"/>
</dbReference>
<dbReference type="InterPro" id="IPR004358">
    <property type="entry name" value="Sig_transdc_His_kin-like_C"/>
</dbReference>
<dbReference type="Gene3D" id="2.10.70.100">
    <property type="match status" value="2"/>
</dbReference>
<evidence type="ECO:0000256" key="2">
    <source>
        <dbReference type="ARBA" id="ARBA00012438"/>
    </source>
</evidence>
<dbReference type="InterPro" id="IPR035965">
    <property type="entry name" value="PAS-like_dom_sf"/>
</dbReference>
<dbReference type="InterPro" id="IPR005467">
    <property type="entry name" value="His_kinase_dom"/>
</dbReference>
<dbReference type="PANTHER" id="PTHR43304">
    <property type="entry name" value="PHYTOCHROME-LIKE PROTEIN CPH1"/>
    <property type="match status" value="1"/>
</dbReference>
<feature type="domain" description="Histidine kinase" evidence="6">
    <location>
        <begin position="776"/>
        <end position="1003"/>
    </location>
</feature>
<dbReference type="Gene3D" id="3.30.565.10">
    <property type="entry name" value="Histidine kinase-like ATPase, C-terminal domain"/>
    <property type="match status" value="1"/>
</dbReference>
<dbReference type="PANTHER" id="PTHR43304:SF1">
    <property type="entry name" value="PAC DOMAIN-CONTAINING PROTEIN"/>
    <property type="match status" value="1"/>
</dbReference>
<comment type="caution">
    <text evidence="9">The sequence shown here is derived from an EMBL/GenBank/DDBJ whole genome shotgun (WGS) entry which is preliminary data.</text>
</comment>
<dbReference type="Pfam" id="PF00512">
    <property type="entry name" value="HisKA"/>
    <property type="match status" value="1"/>
</dbReference>
<gene>
    <name evidence="9" type="ORF">JMJ55_29375</name>
</gene>
<dbReference type="PROSITE" id="PS50109">
    <property type="entry name" value="HIS_KIN"/>
    <property type="match status" value="1"/>
</dbReference>
<dbReference type="SMART" id="SM00388">
    <property type="entry name" value="HisKA"/>
    <property type="match status" value="1"/>
</dbReference>
<comment type="catalytic activity">
    <reaction evidence="1">
        <text>ATP + protein L-histidine = ADP + protein N-phospho-L-histidine.</text>
        <dbReference type="EC" id="2.7.13.3"/>
    </reaction>
</comment>
<dbReference type="InterPro" id="IPR000014">
    <property type="entry name" value="PAS"/>
</dbReference>
<evidence type="ECO:0000259" key="7">
    <source>
        <dbReference type="PROSITE" id="PS50112"/>
    </source>
</evidence>
<dbReference type="SUPFAM" id="SSF55785">
    <property type="entry name" value="PYP-like sensor domain (PAS domain)"/>
    <property type="match status" value="3"/>
</dbReference>
<keyword evidence="3" id="KW-0597">Phosphoprotein</keyword>
<dbReference type="Pfam" id="PF02518">
    <property type="entry name" value="HATPase_c"/>
    <property type="match status" value="1"/>
</dbReference>
<dbReference type="SUPFAM" id="SSF55781">
    <property type="entry name" value="GAF domain-like"/>
    <property type="match status" value="2"/>
</dbReference>
<proteinExistence type="predicted"/>
<dbReference type="CDD" id="cd00082">
    <property type="entry name" value="HisKA"/>
    <property type="match status" value="1"/>
</dbReference>
<dbReference type="PROSITE" id="PS50113">
    <property type="entry name" value="PAC"/>
    <property type="match status" value="3"/>
</dbReference>
<dbReference type="InterPro" id="IPR003594">
    <property type="entry name" value="HATPase_dom"/>
</dbReference>
<sequence>MNADGAAKDRTKRAGVLEALSSHRQPAGSAERRYAALRSMGLLDAPAEERFDRLTRLVCRLMRAPVSLISLLGAERQFFLSAQGLPGPWAGLRQTSLAYSFCRTVVETGLPLAVDDAREDPRVCGNPAVAELGIVAYLAVPLTLPDGCVIGALCAIDRERRGWTAEDEQALRELADVVMSEIAAGLRQRELQAAAAALRESEVRYRALFEVSPQMVWVADPAGKFTQVNQHYADFVGVPAAQLRDEDWLVHLHSQDREQVRTAWSSAVVSGREYQTEARVRCAADGSYRWVLCKAVPQHAADGRVERWIGVGVVIDGRRRAEDALRRRLRKLELLSEAASGLLAAGDPDAVLRPLFLSLSKEFGLDVSFSYVVDGDRLRLASCFGISGAARARLARPAFGEAVCGTVAQTHQAMYVTDVQASDEPELRPIKRLGIRTYICLPLVASEGRLFGTLSFGSRQQDRLSEGDLTFLRTVAQYLAVVRDRQCTIEALRASEARLHLALEAGRLAFWELDLATGTVLRAAYHDQLFGYSSPLPAWSYQAFMDHVVPEDRAEVNRAYQTALESEAGAAVECRIRLAGDGELRWLEVHGQRLRAPDGQVTRLIGVLRDVTGRKQTEAALRASEARLRLAQEVTGLGTWEWDPETGENLWTPEQYALFGLDPVRDGPVSFGRLLAEFLHPDDRDKVECALREAIATGRTFESVVRARRRVEGGRETRWFISRGSRVRRADGSPGRMLGVTMDITERQAMEARLQELQAELLHVSRLSAAGEMASALAHELNQPLTAITSATEAAREMLDSTPLNGAAEVADVREAMDLAVEQALRAGQIVWRLRDFITRGEADKRLEELPRLIEEASALALTGAQEHGVQVAIHLAPRLPFVIADRIQIQQVLVNLIRNALEAIENAASTVDGAPSQSPKLVVTAAPAGPGMVEVTVADTGPGLTSEIAERLFEPFVTTKSNGMGMGLSICRSIVEGHGGRLWAEPNPGGGTVFRFTLPAASADASVS</sequence>
<evidence type="ECO:0000256" key="3">
    <source>
        <dbReference type="ARBA" id="ARBA00022553"/>
    </source>
</evidence>
<protein>
    <recommendedName>
        <fullName evidence="2">histidine kinase</fullName>
        <ecNumber evidence="2">2.7.13.3</ecNumber>
    </recommendedName>
</protein>
<dbReference type="PROSITE" id="PS50112">
    <property type="entry name" value="PAS"/>
    <property type="match status" value="1"/>
</dbReference>
<feature type="domain" description="PAC" evidence="8">
    <location>
        <begin position="699"/>
        <end position="756"/>
    </location>
</feature>
<accession>A0ABS1VCN7</accession>
<evidence type="ECO:0000259" key="8">
    <source>
        <dbReference type="PROSITE" id="PS50113"/>
    </source>
</evidence>
<dbReference type="InterPro" id="IPR001610">
    <property type="entry name" value="PAC"/>
</dbReference>
<dbReference type="InterPro" id="IPR036097">
    <property type="entry name" value="HisK_dim/P_sf"/>
</dbReference>
<dbReference type="RefSeq" id="WP_202829161.1">
    <property type="nucleotide sequence ID" value="NZ_JAEUXJ010000039.1"/>
</dbReference>
<dbReference type="EMBL" id="JAEUXJ010000039">
    <property type="protein sequence ID" value="MBL6459429.1"/>
    <property type="molecule type" value="Genomic_DNA"/>
</dbReference>
<dbReference type="SMART" id="SM00091">
    <property type="entry name" value="PAS"/>
    <property type="match status" value="3"/>
</dbReference>
<dbReference type="SUPFAM" id="SSF55874">
    <property type="entry name" value="ATPase domain of HSP90 chaperone/DNA topoisomerase II/histidine kinase"/>
    <property type="match status" value="1"/>
</dbReference>
<evidence type="ECO:0000313" key="9">
    <source>
        <dbReference type="EMBL" id="MBL6459429.1"/>
    </source>
</evidence>
<feature type="domain" description="PAC" evidence="8">
    <location>
        <begin position="274"/>
        <end position="327"/>
    </location>
</feature>
<feature type="domain" description="PAS" evidence="7">
    <location>
        <begin position="201"/>
        <end position="271"/>
    </location>
</feature>
<dbReference type="EC" id="2.7.13.3" evidence="2"/>
<dbReference type="CDD" id="cd00130">
    <property type="entry name" value="PAS"/>
    <property type="match status" value="3"/>
</dbReference>
<dbReference type="Gene3D" id="1.10.287.130">
    <property type="match status" value="1"/>
</dbReference>
<keyword evidence="4" id="KW-0808">Transferase</keyword>
<dbReference type="Gene3D" id="3.30.450.40">
    <property type="match status" value="2"/>
</dbReference>
<evidence type="ECO:0000313" key="10">
    <source>
        <dbReference type="Proteomes" id="UP000606490"/>
    </source>
</evidence>
<feature type="domain" description="PAC" evidence="8">
    <location>
        <begin position="570"/>
        <end position="623"/>
    </location>
</feature>
<dbReference type="InterPro" id="IPR003661">
    <property type="entry name" value="HisK_dim/P_dom"/>
</dbReference>
<dbReference type="Proteomes" id="UP000606490">
    <property type="component" value="Unassembled WGS sequence"/>
</dbReference>
<keyword evidence="5" id="KW-0418">Kinase</keyword>
<dbReference type="Pfam" id="PF13185">
    <property type="entry name" value="GAF_2"/>
    <property type="match status" value="1"/>
</dbReference>
<dbReference type="SMART" id="SM00086">
    <property type="entry name" value="PAC"/>
    <property type="match status" value="3"/>
</dbReference>
<dbReference type="NCBIfam" id="TIGR00229">
    <property type="entry name" value="sensory_box"/>
    <property type="match status" value="2"/>
</dbReference>
<dbReference type="Gene3D" id="3.30.450.20">
    <property type="entry name" value="PAS domain"/>
    <property type="match status" value="3"/>
</dbReference>
<dbReference type="InterPro" id="IPR052162">
    <property type="entry name" value="Sensor_kinase/Photoreceptor"/>
</dbReference>